<sequence>MANRGKGRGERGSQGNMLEVQRIIEQLSREESNKDAMVFIGIDRGKDSALYTANKGNQVRTNTASSLRRFNSSEKGHGYYSCPTRQINLAKVDEEDVYHDEPTYDQYDDESEKQEIYVMRSQDRNSKRPSNLRKFCAPSLVLKKP</sequence>
<reference evidence="2" key="1">
    <citation type="journal article" date="2023" name="Nat. Plants">
        <title>Single-cell RNA sequencing provides a high-resolution roadmap for understanding the multicellular compartmentation of specialized metabolism.</title>
        <authorList>
            <person name="Sun S."/>
            <person name="Shen X."/>
            <person name="Li Y."/>
            <person name="Li Y."/>
            <person name="Wang S."/>
            <person name="Li R."/>
            <person name="Zhang H."/>
            <person name="Shen G."/>
            <person name="Guo B."/>
            <person name="Wei J."/>
            <person name="Xu J."/>
            <person name="St-Pierre B."/>
            <person name="Chen S."/>
            <person name="Sun C."/>
        </authorList>
    </citation>
    <scope>NUCLEOTIDE SEQUENCE [LARGE SCALE GENOMIC DNA]</scope>
</reference>
<evidence type="ECO:0000313" key="2">
    <source>
        <dbReference type="Proteomes" id="UP001060085"/>
    </source>
</evidence>
<evidence type="ECO:0000313" key="1">
    <source>
        <dbReference type="EMBL" id="KAI5654096.1"/>
    </source>
</evidence>
<name>A0ACC0A0K6_CATRO</name>
<gene>
    <name evidence="1" type="ORF">M9H77_31283</name>
</gene>
<protein>
    <submittedName>
        <fullName evidence="1">Uncharacterized protein</fullName>
    </submittedName>
</protein>
<comment type="caution">
    <text evidence="1">The sequence shown here is derived from an EMBL/GenBank/DDBJ whole genome shotgun (WGS) entry which is preliminary data.</text>
</comment>
<dbReference type="Proteomes" id="UP001060085">
    <property type="component" value="Linkage Group LG07"/>
</dbReference>
<proteinExistence type="predicted"/>
<dbReference type="EMBL" id="CM044707">
    <property type="protein sequence ID" value="KAI5654096.1"/>
    <property type="molecule type" value="Genomic_DNA"/>
</dbReference>
<keyword evidence="2" id="KW-1185">Reference proteome</keyword>
<accession>A0ACC0A0K6</accession>
<organism evidence="1 2">
    <name type="scientific">Catharanthus roseus</name>
    <name type="common">Madagascar periwinkle</name>
    <name type="synonym">Vinca rosea</name>
    <dbReference type="NCBI Taxonomy" id="4058"/>
    <lineage>
        <taxon>Eukaryota</taxon>
        <taxon>Viridiplantae</taxon>
        <taxon>Streptophyta</taxon>
        <taxon>Embryophyta</taxon>
        <taxon>Tracheophyta</taxon>
        <taxon>Spermatophyta</taxon>
        <taxon>Magnoliopsida</taxon>
        <taxon>eudicotyledons</taxon>
        <taxon>Gunneridae</taxon>
        <taxon>Pentapetalae</taxon>
        <taxon>asterids</taxon>
        <taxon>lamiids</taxon>
        <taxon>Gentianales</taxon>
        <taxon>Apocynaceae</taxon>
        <taxon>Rauvolfioideae</taxon>
        <taxon>Vinceae</taxon>
        <taxon>Catharanthinae</taxon>
        <taxon>Catharanthus</taxon>
    </lineage>
</organism>